<feature type="domain" description="SUI1" evidence="3">
    <location>
        <begin position="16"/>
        <end position="78"/>
    </location>
</feature>
<protein>
    <recommendedName>
        <fullName evidence="3">SUI1 domain-containing protein</fullName>
    </recommendedName>
</protein>
<proteinExistence type="predicted"/>
<accession>A0A1G1KQ64</accession>
<dbReference type="Pfam" id="PF01253">
    <property type="entry name" value="SUI1"/>
    <property type="match status" value="1"/>
</dbReference>
<keyword evidence="2" id="KW-0648">Protein biosynthesis</keyword>
<reference evidence="4 5" key="1">
    <citation type="journal article" date="2016" name="Nat. Commun.">
        <title>Thousands of microbial genomes shed light on interconnected biogeochemical processes in an aquifer system.</title>
        <authorList>
            <person name="Anantharaman K."/>
            <person name="Brown C.T."/>
            <person name="Hug L.A."/>
            <person name="Sharon I."/>
            <person name="Castelle C.J."/>
            <person name="Probst A.J."/>
            <person name="Thomas B.C."/>
            <person name="Singh A."/>
            <person name="Wilkins M.J."/>
            <person name="Karaoz U."/>
            <person name="Brodie E.L."/>
            <person name="Williams K.H."/>
            <person name="Hubbard S.S."/>
            <person name="Banfield J.F."/>
        </authorList>
    </citation>
    <scope>NUCLEOTIDE SEQUENCE [LARGE SCALE GENOMIC DNA]</scope>
</reference>
<dbReference type="SUPFAM" id="SSF55159">
    <property type="entry name" value="eIF1-like"/>
    <property type="match status" value="1"/>
</dbReference>
<dbReference type="GO" id="GO:0006417">
    <property type="term" value="P:regulation of translation"/>
    <property type="evidence" value="ECO:0007669"/>
    <property type="project" value="UniProtKB-KW"/>
</dbReference>
<evidence type="ECO:0000313" key="4">
    <source>
        <dbReference type="EMBL" id="OGW95063.1"/>
    </source>
</evidence>
<gene>
    <name evidence="4" type="ORF">A3G33_05380</name>
</gene>
<evidence type="ECO:0000256" key="1">
    <source>
        <dbReference type="ARBA" id="ARBA00022845"/>
    </source>
</evidence>
<organism evidence="4 5">
    <name type="scientific">Candidatus Danuiimicrobium aquiferis</name>
    <dbReference type="NCBI Taxonomy" id="1801832"/>
    <lineage>
        <taxon>Bacteria</taxon>
        <taxon>Pseudomonadati</taxon>
        <taxon>Candidatus Omnitrophota</taxon>
        <taxon>Candidatus Danuiimicrobium</taxon>
    </lineage>
</organism>
<dbReference type="GO" id="GO:0003743">
    <property type="term" value="F:translation initiation factor activity"/>
    <property type="evidence" value="ECO:0007669"/>
    <property type="project" value="InterPro"/>
</dbReference>
<dbReference type="InterPro" id="IPR036877">
    <property type="entry name" value="SUI1_dom_sf"/>
</dbReference>
<dbReference type="EMBL" id="MHFR01000069">
    <property type="protein sequence ID" value="OGW95063.1"/>
    <property type="molecule type" value="Genomic_DNA"/>
</dbReference>
<dbReference type="CDD" id="cd11567">
    <property type="entry name" value="YciH_like"/>
    <property type="match status" value="1"/>
</dbReference>
<keyword evidence="1" id="KW-0810">Translation regulation</keyword>
<evidence type="ECO:0000313" key="5">
    <source>
        <dbReference type="Proteomes" id="UP000178187"/>
    </source>
</evidence>
<comment type="caution">
    <text evidence="4">The sequence shown here is derived from an EMBL/GenBank/DDBJ whole genome shotgun (WGS) entry which is preliminary data.</text>
</comment>
<dbReference type="Proteomes" id="UP000178187">
    <property type="component" value="Unassembled WGS sequence"/>
</dbReference>
<dbReference type="Gene3D" id="3.30.780.10">
    <property type="entry name" value="SUI1-like domain"/>
    <property type="match status" value="1"/>
</dbReference>
<sequence>MSPNFTASIRIEKAGRGGKTVTVIDRLPPSQAYLDKLARTLKNRCGSGGTFSIGSTGGVIEIQGDKRDLIRKILTESGVPFKG</sequence>
<evidence type="ECO:0000256" key="2">
    <source>
        <dbReference type="ARBA" id="ARBA00022917"/>
    </source>
</evidence>
<dbReference type="AlphaFoldDB" id="A0A1G1KQ64"/>
<evidence type="ECO:0000259" key="3">
    <source>
        <dbReference type="PROSITE" id="PS50296"/>
    </source>
</evidence>
<name>A0A1G1KQ64_9BACT</name>
<dbReference type="PROSITE" id="PS50296">
    <property type="entry name" value="SUI1"/>
    <property type="match status" value="1"/>
</dbReference>
<dbReference type="PIRSF" id="PIRSF037511">
    <property type="entry name" value="Transl_init_SUI1_pro"/>
    <property type="match status" value="1"/>
</dbReference>
<dbReference type="InterPro" id="IPR005872">
    <property type="entry name" value="SUI1_arc_bac"/>
</dbReference>
<dbReference type="InterPro" id="IPR001950">
    <property type="entry name" value="SUI1"/>
</dbReference>